<name>A0A6I4NIH5_9FLAO</name>
<keyword evidence="1" id="KW-0732">Signal</keyword>
<keyword evidence="3" id="KW-1185">Reference proteome</keyword>
<feature type="chain" id="PRO_5026307306" description="DUF4374 domain-containing protein" evidence="1">
    <location>
        <begin position="26"/>
        <end position="466"/>
    </location>
</feature>
<evidence type="ECO:0000313" key="3">
    <source>
        <dbReference type="Proteomes" id="UP000471501"/>
    </source>
</evidence>
<organism evidence="2 3">
    <name type="scientific">Flavobacterium hydrocarbonoxydans</name>
    <dbReference type="NCBI Taxonomy" id="2683249"/>
    <lineage>
        <taxon>Bacteria</taxon>
        <taxon>Pseudomonadati</taxon>
        <taxon>Bacteroidota</taxon>
        <taxon>Flavobacteriia</taxon>
        <taxon>Flavobacteriales</taxon>
        <taxon>Flavobacteriaceae</taxon>
        <taxon>Flavobacterium</taxon>
    </lineage>
</organism>
<comment type="caution">
    <text evidence="2">The sequence shown here is derived from an EMBL/GenBank/DDBJ whole genome shotgun (WGS) entry which is preliminary data.</text>
</comment>
<gene>
    <name evidence="2" type="ORF">GON26_07925</name>
</gene>
<dbReference type="EMBL" id="WSTB01000004">
    <property type="protein sequence ID" value="MWB94286.1"/>
    <property type="molecule type" value="Genomic_DNA"/>
</dbReference>
<dbReference type="PROSITE" id="PS51257">
    <property type="entry name" value="PROKAR_LIPOPROTEIN"/>
    <property type="match status" value="1"/>
</dbReference>
<dbReference type="Proteomes" id="UP000471501">
    <property type="component" value="Unassembled WGS sequence"/>
</dbReference>
<evidence type="ECO:0000256" key="1">
    <source>
        <dbReference type="SAM" id="SignalP"/>
    </source>
</evidence>
<dbReference type="RefSeq" id="WP_160374295.1">
    <property type="nucleotide sequence ID" value="NZ_WSTB01000004.1"/>
</dbReference>
<sequence>MKKKLFKIALLSTVMAAFTLGSCSNDDNDSDPVVTPPVEEDTRWITVTGSFPDAGGTAGNGGTRAYAITPENAANPDYVVDLFKMDGEKYVEGFALKSSRTARVQASADGKFLYNIQYTGTEGGVFNKYSVSGAGKYEEVGYELNTSVILGTSPRWVKAAEGIGVGVSFGEALEPYTGSAPNYVYRHPKGKIKIANIDLNNTAITNTGNIDVNLGAELEAQGYHVWRADVPVLNQAKDKLYIGLGVRRHNVNGTVTTNANTGAISGWETTTERTIGTLTYVVDYPSLKNPKIITSSKAITDNLSYRTMTQYVGTDGNIYQAATTMGSGHQILRISKTTNDYDNDYDFSLNAALGIDDAGIRAWTYIKDGVGVVLYTRKNTAGGYLALINLNDKTAVKLTTEIETDAALSTTLGQFQNIGLVGDNVYLPLTPAGKDGNIYIVDWKAKTIKKGAKLKAASGSFYLGAY</sequence>
<protein>
    <recommendedName>
        <fullName evidence="4">DUF4374 domain-containing protein</fullName>
    </recommendedName>
</protein>
<proteinExistence type="predicted"/>
<reference evidence="2 3" key="1">
    <citation type="submission" date="2019-12" db="EMBL/GenBank/DDBJ databases">
        <authorList>
            <person name="Kim Y.S."/>
        </authorList>
    </citation>
    <scope>NUCLEOTIDE SEQUENCE [LARGE SCALE GENOMIC DNA]</scope>
    <source>
        <strain evidence="2 3">GA093</strain>
    </source>
</reference>
<dbReference type="AlphaFoldDB" id="A0A6I4NIH5"/>
<feature type="signal peptide" evidence="1">
    <location>
        <begin position="1"/>
        <end position="25"/>
    </location>
</feature>
<accession>A0A6I4NIH5</accession>
<evidence type="ECO:0000313" key="2">
    <source>
        <dbReference type="EMBL" id="MWB94286.1"/>
    </source>
</evidence>
<evidence type="ECO:0008006" key="4">
    <source>
        <dbReference type="Google" id="ProtNLM"/>
    </source>
</evidence>